<name>A0A815A1Q8_9BILA</name>
<dbReference type="Proteomes" id="UP000663829">
    <property type="component" value="Unassembled WGS sequence"/>
</dbReference>
<protein>
    <recommendedName>
        <fullName evidence="1">Reverse transcriptase domain-containing protein</fullName>
    </recommendedName>
</protein>
<dbReference type="Pfam" id="PF00078">
    <property type="entry name" value="RVT_1"/>
    <property type="match status" value="1"/>
</dbReference>
<proteinExistence type="predicted"/>
<keyword evidence="4" id="KW-1185">Reference proteome</keyword>
<gene>
    <name evidence="2" type="ORF">GPM918_LOCUS26230</name>
    <name evidence="3" type="ORF">SRO942_LOCUS26343</name>
</gene>
<dbReference type="EMBL" id="CAJNOQ010010485">
    <property type="protein sequence ID" value="CAF1253139.1"/>
    <property type="molecule type" value="Genomic_DNA"/>
</dbReference>
<evidence type="ECO:0000313" key="4">
    <source>
        <dbReference type="Proteomes" id="UP000663829"/>
    </source>
</evidence>
<dbReference type="OrthoDB" id="10065625at2759"/>
<dbReference type="Proteomes" id="UP000681722">
    <property type="component" value="Unassembled WGS sequence"/>
</dbReference>
<comment type="caution">
    <text evidence="2">The sequence shown here is derived from an EMBL/GenBank/DDBJ whole genome shotgun (WGS) entry which is preliminary data.</text>
</comment>
<dbReference type="EMBL" id="CAJOBC010015412">
    <property type="protein sequence ID" value="CAF4023872.1"/>
    <property type="molecule type" value="Genomic_DNA"/>
</dbReference>
<dbReference type="InterPro" id="IPR000477">
    <property type="entry name" value="RT_dom"/>
</dbReference>
<evidence type="ECO:0000313" key="2">
    <source>
        <dbReference type="EMBL" id="CAF1253139.1"/>
    </source>
</evidence>
<reference evidence="2" key="1">
    <citation type="submission" date="2021-02" db="EMBL/GenBank/DDBJ databases">
        <authorList>
            <person name="Nowell W R."/>
        </authorList>
    </citation>
    <scope>NUCLEOTIDE SEQUENCE</scope>
</reference>
<sequence length="405" mass="46506">MSNIDHSITIGEPLKISDSFSRKDCINRQLHVYEHFDWDLLTNMKNVKAKALFENNLFVITELKGITRISSRDSPWFNNDLKHLLKIRDKKYQKAKKNDKYRKQYEEFAWEFEKLCDTAKKQYYEKQSTELNTSSKKWWTFLKHAVNKESPLTIPPLFDVAMNNLVTTPFEKSQVLNKYFAHICTLPPTTCSFPQPTSSTIVMSEFMIYETEVFESLLKINVSKACAPGISGRMLRETAPIITSSLTHIFNDSLKKGEFPDAWKLGYVCPIYKSDDRQLPNNYRPITLLNYFSKAFDGVPHDGLLLKLESTGLSKQLLLWMESYLSNRKIVTVVEGSTSDELLISCGVPQGSVLGPSLFLIYINDLPNGLDSTTLLYADDVSLHQEVSDIQRDFMIMNEDLAKVE</sequence>
<evidence type="ECO:0000259" key="1">
    <source>
        <dbReference type="Pfam" id="PF00078"/>
    </source>
</evidence>
<dbReference type="AlphaFoldDB" id="A0A815A1Q8"/>
<dbReference type="PANTHER" id="PTHR33332">
    <property type="entry name" value="REVERSE TRANSCRIPTASE DOMAIN-CONTAINING PROTEIN"/>
    <property type="match status" value="1"/>
</dbReference>
<feature type="domain" description="Reverse transcriptase" evidence="1">
    <location>
        <begin position="292"/>
        <end position="385"/>
    </location>
</feature>
<accession>A0A815A1Q8</accession>
<evidence type="ECO:0000313" key="3">
    <source>
        <dbReference type="EMBL" id="CAF4023872.1"/>
    </source>
</evidence>
<organism evidence="2 4">
    <name type="scientific">Didymodactylos carnosus</name>
    <dbReference type="NCBI Taxonomy" id="1234261"/>
    <lineage>
        <taxon>Eukaryota</taxon>
        <taxon>Metazoa</taxon>
        <taxon>Spiralia</taxon>
        <taxon>Gnathifera</taxon>
        <taxon>Rotifera</taxon>
        <taxon>Eurotatoria</taxon>
        <taxon>Bdelloidea</taxon>
        <taxon>Philodinida</taxon>
        <taxon>Philodinidae</taxon>
        <taxon>Didymodactylos</taxon>
    </lineage>
</organism>
<feature type="non-terminal residue" evidence="2">
    <location>
        <position position="1"/>
    </location>
</feature>